<feature type="domain" description="Fibronectin type-III" evidence="3">
    <location>
        <begin position="408"/>
        <end position="499"/>
    </location>
</feature>
<dbReference type="InterPro" id="IPR050964">
    <property type="entry name" value="Striated_Muscle_Regulatory"/>
</dbReference>
<feature type="domain" description="Fibronectin type-III" evidence="3">
    <location>
        <begin position="199"/>
        <end position="286"/>
    </location>
</feature>
<dbReference type="Gene3D" id="2.60.40.10">
    <property type="entry name" value="Immunoglobulins"/>
    <property type="match status" value="3"/>
</dbReference>
<dbReference type="InterPro" id="IPR013783">
    <property type="entry name" value="Ig-like_fold"/>
</dbReference>
<feature type="domain" description="Fibronectin type-III" evidence="3">
    <location>
        <begin position="1"/>
        <end position="74"/>
    </location>
</feature>
<dbReference type="InterPro" id="IPR003961">
    <property type="entry name" value="FN3_dom"/>
</dbReference>
<dbReference type="CDD" id="cd00063">
    <property type="entry name" value="FN3"/>
    <property type="match status" value="1"/>
</dbReference>
<keyword evidence="1" id="KW-0677">Repeat</keyword>
<dbReference type="PANTHER" id="PTHR13817:SF166">
    <property type="entry name" value="NEURONAL IGCAM-RELATED"/>
    <property type="match status" value="1"/>
</dbReference>
<gene>
    <name evidence="4" type="ORF">M5X16_25865</name>
</gene>
<dbReference type="SMART" id="SM00060">
    <property type="entry name" value="FN3"/>
    <property type="match status" value="2"/>
</dbReference>
<protein>
    <submittedName>
        <fullName evidence="4">Fibronectin type III domain-containing protein</fullName>
    </submittedName>
</protein>
<dbReference type="PROSITE" id="PS50853">
    <property type="entry name" value="FN3"/>
    <property type="match status" value="3"/>
</dbReference>
<organism evidence="4 5">
    <name type="scientific">Paenibacillus chitinolyticus</name>
    <dbReference type="NCBI Taxonomy" id="79263"/>
    <lineage>
        <taxon>Bacteria</taxon>
        <taxon>Bacillati</taxon>
        <taxon>Bacillota</taxon>
        <taxon>Bacilli</taxon>
        <taxon>Bacillales</taxon>
        <taxon>Paenibacillaceae</taxon>
        <taxon>Paenibacillus</taxon>
    </lineage>
</organism>
<evidence type="ECO:0000313" key="4">
    <source>
        <dbReference type="EMBL" id="MCY9599191.1"/>
    </source>
</evidence>
<accession>A0ABT4FKY7</accession>
<evidence type="ECO:0000256" key="1">
    <source>
        <dbReference type="ARBA" id="ARBA00022737"/>
    </source>
</evidence>
<evidence type="ECO:0000256" key="2">
    <source>
        <dbReference type="SAM" id="MobiDB-lite"/>
    </source>
</evidence>
<evidence type="ECO:0000259" key="3">
    <source>
        <dbReference type="PROSITE" id="PS50853"/>
    </source>
</evidence>
<proteinExistence type="predicted"/>
<dbReference type="EMBL" id="JAMDMJ010000040">
    <property type="protein sequence ID" value="MCY9599191.1"/>
    <property type="molecule type" value="Genomic_DNA"/>
</dbReference>
<keyword evidence="5" id="KW-1185">Reference proteome</keyword>
<evidence type="ECO:0000313" key="5">
    <source>
        <dbReference type="Proteomes" id="UP001527202"/>
    </source>
</evidence>
<dbReference type="PANTHER" id="PTHR13817">
    <property type="entry name" value="TITIN"/>
    <property type="match status" value="1"/>
</dbReference>
<dbReference type="GeneID" id="95375325"/>
<dbReference type="Proteomes" id="UP001527202">
    <property type="component" value="Unassembled WGS sequence"/>
</dbReference>
<feature type="region of interest" description="Disordered" evidence="2">
    <location>
        <begin position="588"/>
        <end position="607"/>
    </location>
</feature>
<dbReference type="SUPFAM" id="SSF49265">
    <property type="entry name" value="Fibronectin type III"/>
    <property type="match status" value="2"/>
</dbReference>
<reference evidence="4 5" key="1">
    <citation type="submission" date="2022-05" db="EMBL/GenBank/DDBJ databases">
        <title>Genome Sequencing of Bee-Associated Microbes.</title>
        <authorList>
            <person name="Dunlap C."/>
        </authorList>
    </citation>
    <scope>NUCLEOTIDE SEQUENCE [LARGE SCALE GENOMIC DNA]</scope>
    <source>
        <strain evidence="4 5">NRRL B-23120</strain>
    </source>
</reference>
<sequence>MDLNWNSTGAKSYKVKRSVSPGGPYALLASDLTSTTYTDTTVTNGVTYYYVVTAVNEAGESVPSPEKSIKPEATKYTGGLLDRLWLKTGPAVNNPTGTERVMTDNDATTRYLLTPGILVWHTFQSPKEINSVIIQGTGGVTVEFYDANDNLLSSYTPITLDGVESLPTPVKNVTTALLKKNTNAFVNEWNLFESPSAKPLSTVINWIQAGDRTVDLYWDSKGAKTYNVRRSATKGGPYTLVANTKELSFTDTTVTNGTTYYYVVTSVNEAGESAPSPEKEIKPDATKYTGGLLDRKILKTGTAISNPTGSERIMTDNNIATQFVLRGMAWYNFDTPKNIEAVIVNGSSGAIVEFYDTNSNLLFSYTPAQNDTVETLAAPVKNVSVVVLKHTNGFVKEWNVFGKAVEPPVAAPLNLTAAGGDKKVTLAWNSVNNATSYNVKRSTTAGGPYVTVGSVTGATYTYTDTNVVNGTTYYYVVTAVAPAGESAPSNEASATPKAGDVVIPPEEESGDSAILVITLNNGTEKEYDLSMNEVNAFIAWYEGRAAGKGPVMFAIDKHENNKGPFKNRKDYILYDKIITFEVNAYDNGKGGNGGTTPPVNPEDPSNY</sequence>
<dbReference type="RefSeq" id="WP_206735009.1">
    <property type="nucleotide sequence ID" value="NZ_CP026520.1"/>
</dbReference>
<comment type="caution">
    <text evidence="4">The sequence shown here is derived from an EMBL/GenBank/DDBJ whole genome shotgun (WGS) entry which is preliminary data.</text>
</comment>
<dbReference type="InterPro" id="IPR036116">
    <property type="entry name" value="FN3_sf"/>
</dbReference>
<name>A0ABT4FKY7_9BACL</name>